<name>A0A3P3QGD3_9GAMM</name>
<dbReference type="PANTHER" id="PTHR30399">
    <property type="entry name" value="UNCHARACTERIZED PROTEIN YGJP"/>
    <property type="match status" value="1"/>
</dbReference>
<dbReference type="InterPro" id="IPR053136">
    <property type="entry name" value="UTP_pyrophosphatase-like"/>
</dbReference>
<evidence type="ECO:0000313" key="3">
    <source>
        <dbReference type="Proteomes" id="UP000276260"/>
    </source>
</evidence>
<comment type="caution">
    <text evidence="2">The sequence shown here is derived from an EMBL/GenBank/DDBJ whole genome shotgun (WGS) entry which is preliminary data.</text>
</comment>
<dbReference type="AlphaFoldDB" id="A0A3P3QGD3"/>
<accession>A0A3P3QGD3</accession>
<dbReference type="Gene3D" id="3.30.2010.10">
    <property type="entry name" value="Metalloproteases ('zincins'), catalytic domain"/>
    <property type="match status" value="1"/>
</dbReference>
<evidence type="ECO:0000259" key="1">
    <source>
        <dbReference type="Pfam" id="PF01863"/>
    </source>
</evidence>
<gene>
    <name evidence="2" type="ORF">EIK76_13515</name>
</gene>
<feature type="domain" description="YgjP-like metallopeptidase" evidence="1">
    <location>
        <begin position="129"/>
        <end position="189"/>
    </location>
</feature>
<sequence length="203" mass="23691">MPDPVQLYQQRLKRKVHGAAFIFYTRLLFRSGWFAVEPVFTFLSSYPEAIKAQVQSLVAQGRLAEVLAKRYPEPLHEIQNDKSLYQFTQELKQRFVKSSPPVSKVCFDSKIHLDNSLGLHSFVSRVQGGKLKAKQEIRISALFKQLPFPLLKMVVVHELAHLREKDHNKAFYQLCQHMEPQYHQLEFDLRLFLTLRLLEGKAL</sequence>
<protein>
    <submittedName>
        <fullName evidence="2">M48 family peptidase</fullName>
    </submittedName>
</protein>
<dbReference type="Pfam" id="PF01863">
    <property type="entry name" value="YgjP-like"/>
    <property type="match status" value="1"/>
</dbReference>
<dbReference type="InterPro" id="IPR002725">
    <property type="entry name" value="YgjP-like_metallopeptidase"/>
</dbReference>
<dbReference type="CDD" id="cd07344">
    <property type="entry name" value="M48_yhfN_like"/>
    <property type="match status" value="1"/>
</dbReference>
<reference evidence="2 3" key="1">
    <citation type="submission" date="2018-11" db="EMBL/GenBank/DDBJ databases">
        <title>Draft genome analysis of Rheinheimera mesophila isolated from an industrial waste site.</title>
        <authorList>
            <person name="Yu Q."/>
            <person name="Qi Y."/>
            <person name="Zhang H."/>
            <person name="Lu Y."/>
            <person name="Pu J."/>
        </authorList>
    </citation>
    <scope>NUCLEOTIDE SEQUENCE [LARGE SCALE GENOMIC DNA]</scope>
    <source>
        <strain evidence="2 3">IITR13</strain>
    </source>
</reference>
<dbReference type="PANTHER" id="PTHR30399:SF1">
    <property type="entry name" value="UTP PYROPHOSPHATASE"/>
    <property type="match status" value="1"/>
</dbReference>
<proteinExistence type="predicted"/>
<evidence type="ECO:0000313" key="2">
    <source>
        <dbReference type="EMBL" id="RRJ19470.1"/>
    </source>
</evidence>
<dbReference type="OrthoDB" id="9000630at2"/>
<dbReference type="EMBL" id="RRCF01000004">
    <property type="protein sequence ID" value="RRJ19470.1"/>
    <property type="molecule type" value="Genomic_DNA"/>
</dbReference>
<organism evidence="2 3">
    <name type="scientific">Rheinheimera mesophila</name>
    <dbReference type="NCBI Taxonomy" id="1547515"/>
    <lineage>
        <taxon>Bacteria</taxon>
        <taxon>Pseudomonadati</taxon>
        <taxon>Pseudomonadota</taxon>
        <taxon>Gammaproteobacteria</taxon>
        <taxon>Chromatiales</taxon>
        <taxon>Chromatiaceae</taxon>
        <taxon>Rheinheimera</taxon>
    </lineage>
</organism>
<dbReference type="Proteomes" id="UP000276260">
    <property type="component" value="Unassembled WGS sequence"/>
</dbReference>
<keyword evidence="3" id="KW-1185">Reference proteome</keyword>